<keyword evidence="1" id="KW-1133">Transmembrane helix</keyword>
<evidence type="ECO:0000313" key="2">
    <source>
        <dbReference type="EMBL" id="MPM07423.1"/>
    </source>
</evidence>
<gene>
    <name evidence="2" type="ORF">SDC9_53729</name>
</gene>
<organism evidence="2">
    <name type="scientific">bioreactor metagenome</name>
    <dbReference type="NCBI Taxonomy" id="1076179"/>
    <lineage>
        <taxon>unclassified sequences</taxon>
        <taxon>metagenomes</taxon>
        <taxon>ecological metagenomes</taxon>
    </lineage>
</organism>
<keyword evidence="1" id="KW-0472">Membrane</keyword>
<name>A0A644WZG0_9ZZZZ</name>
<evidence type="ECO:0000256" key="1">
    <source>
        <dbReference type="SAM" id="Phobius"/>
    </source>
</evidence>
<keyword evidence="1" id="KW-0812">Transmembrane</keyword>
<comment type="caution">
    <text evidence="2">The sequence shown here is derived from an EMBL/GenBank/DDBJ whole genome shotgun (WGS) entry which is preliminary data.</text>
</comment>
<feature type="transmembrane region" description="Helical" evidence="1">
    <location>
        <begin position="41"/>
        <end position="66"/>
    </location>
</feature>
<dbReference type="AlphaFoldDB" id="A0A644WZG0"/>
<proteinExistence type="predicted"/>
<reference evidence="2" key="1">
    <citation type="submission" date="2019-08" db="EMBL/GenBank/DDBJ databases">
        <authorList>
            <person name="Kucharzyk K."/>
            <person name="Murdoch R.W."/>
            <person name="Higgins S."/>
            <person name="Loffler F."/>
        </authorList>
    </citation>
    <scope>NUCLEOTIDE SEQUENCE</scope>
</reference>
<dbReference type="EMBL" id="VSSQ01001333">
    <property type="protein sequence ID" value="MPM07423.1"/>
    <property type="molecule type" value="Genomic_DNA"/>
</dbReference>
<protein>
    <submittedName>
        <fullName evidence="2">Uncharacterized protein</fullName>
    </submittedName>
</protein>
<sequence length="95" mass="9768">MYKTAAVFLLKLSLAYLANISPWNESTKHPLNTYSPPLFVILGSVAVGVISGIFFEVALGATAVVAPEVTGPSIATTLSLSTSLLKACIEGVGSA</sequence>
<accession>A0A644WZG0</accession>